<keyword evidence="2" id="KW-0546">Nucleotide metabolism</keyword>
<evidence type="ECO:0000256" key="2">
    <source>
        <dbReference type="ARBA" id="ARBA00023080"/>
    </source>
</evidence>
<accession>A0A1X6ZYM7</accession>
<dbReference type="InterPro" id="IPR036157">
    <property type="entry name" value="dUTPase-like_sf"/>
</dbReference>
<dbReference type="Gene3D" id="2.70.40.10">
    <property type="match status" value="1"/>
</dbReference>
<keyword evidence="6" id="KW-1185">Reference proteome</keyword>
<evidence type="ECO:0000313" key="6">
    <source>
        <dbReference type="Proteomes" id="UP000193207"/>
    </source>
</evidence>
<dbReference type="AlphaFoldDB" id="A0A1X6ZYM7"/>
<evidence type="ECO:0000259" key="4">
    <source>
        <dbReference type="Pfam" id="PF00692"/>
    </source>
</evidence>
<dbReference type="CDD" id="cd07557">
    <property type="entry name" value="trimeric_dUTPase"/>
    <property type="match status" value="1"/>
</dbReference>
<keyword evidence="3" id="KW-0812">Transmembrane</keyword>
<reference evidence="5 6" key="1">
    <citation type="submission" date="2017-03" db="EMBL/GenBank/DDBJ databases">
        <authorList>
            <person name="Afonso C.L."/>
            <person name="Miller P.J."/>
            <person name="Scott M.A."/>
            <person name="Spackman E."/>
            <person name="Goraichik I."/>
            <person name="Dimitrov K.M."/>
            <person name="Suarez D.L."/>
            <person name="Swayne D.E."/>
        </authorList>
    </citation>
    <scope>NUCLEOTIDE SEQUENCE [LARGE SCALE GENOMIC DNA]</scope>
    <source>
        <strain evidence="5 6">CECT 8110</strain>
    </source>
</reference>
<name>A0A1X6ZYM7_9RHOB</name>
<dbReference type="InterPro" id="IPR029054">
    <property type="entry name" value="dUTPase-like"/>
</dbReference>
<proteinExistence type="predicted"/>
<dbReference type="RefSeq" id="WP_170156541.1">
    <property type="nucleotide sequence ID" value="NZ_FWFU01000007.1"/>
</dbReference>
<protein>
    <submittedName>
        <fullName evidence="5">Deoxycytidine triphosphate deaminase</fullName>
    </submittedName>
</protein>
<keyword evidence="1" id="KW-0378">Hydrolase</keyword>
<feature type="domain" description="dUTPase-like" evidence="4">
    <location>
        <begin position="53"/>
        <end position="138"/>
    </location>
</feature>
<gene>
    <name evidence="5" type="ORF">ROH8110_03681</name>
</gene>
<evidence type="ECO:0000256" key="3">
    <source>
        <dbReference type="SAM" id="Phobius"/>
    </source>
</evidence>
<keyword evidence="3" id="KW-0472">Membrane</keyword>
<dbReference type="Proteomes" id="UP000193207">
    <property type="component" value="Unassembled WGS sequence"/>
</dbReference>
<dbReference type="GO" id="GO:0009117">
    <property type="term" value="P:nucleotide metabolic process"/>
    <property type="evidence" value="ECO:0007669"/>
    <property type="project" value="UniProtKB-KW"/>
</dbReference>
<dbReference type="InterPro" id="IPR033704">
    <property type="entry name" value="dUTPase_trimeric"/>
</dbReference>
<dbReference type="Pfam" id="PF00692">
    <property type="entry name" value="dUTPase"/>
    <property type="match status" value="1"/>
</dbReference>
<dbReference type="SUPFAM" id="SSF51283">
    <property type="entry name" value="dUTPase-like"/>
    <property type="match status" value="1"/>
</dbReference>
<dbReference type="GO" id="GO:0016787">
    <property type="term" value="F:hydrolase activity"/>
    <property type="evidence" value="ECO:0007669"/>
    <property type="project" value="UniProtKB-KW"/>
</dbReference>
<feature type="transmembrane region" description="Helical" evidence="3">
    <location>
        <begin position="209"/>
        <end position="227"/>
    </location>
</feature>
<sequence length="260" mass="29062">MLITGTQITDQALLANADPKNIRGGCYYLRIHSIIPTGEEAKTYDPSKPTTFYTLEPGGLAWVISEEKFQIEDARVTALVTLRSGFTKQGMLALDVGLVDANFFGPIGSLVINFSKKPIRLKAGDEFFRVLFFQHGEAKDGQVPKLTSFTHSEYVEKILTDMVGGFSGTFLQTAEMEKRIREDLKNDITNRLEPDLLDKFASRFFQKNWLKLIGLLAAAVLSGYFFGVTDYLHSKEQINELIQNQLEALGIHESTSPVSE</sequence>
<evidence type="ECO:0000313" key="5">
    <source>
        <dbReference type="EMBL" id="SLN65449.1"/>
    </source>
</evidence>
<keyword evidence="3" id="KW-1133">Transmembrane helix</keyword>
<dbReference type="EMBL" id="FWFU01000007">
    <property type="protein sequence ID" value="SLN65449.1"/>
    <property type="molecule type" value="Genomic_DNA"/>
</dbReference>
<organism evidence="5 6">
    <name type="scientific">Roseovarius halotolerans</name>
    <dbReference type="NCBI Taxonomy" id="505353"/>
    <lineage>
        <taxon>Bacteria</taxon>
        <taxon>Pseudomonadati</taxon>
        <taxon>Pseudomonadota</taxon>
        <taxon>Alphaproteobacteria</taxon>
        <taxon>Rhodobacterales</taxon>
        <taxon>Roseobacteraceae</taxon>
        <taxon>Roseovarius</taxon>
    </lineage>
</organism>
<evidence type="ECO:0000256" key="1">
    <source>
        <dbReference type="ARBA" id="ARBA00022801"/>
    </source>
</evidence>